<dbReference type="RefSeq" id="WP_072793799.1">
    <property type="nucleotide sequence ID" value="NZ_FQWM01000007.1"/>
</dbReference>
<comment type="function">
    <text evidence="8">Probably part of an ABC transporter complex. Probably responsible for the translocation of the substrate across the membrane.</text>
</comment>
<dbReference type="FunFam" id="1.10.3720.10:FF:000003">
    <property type="entry name" value="Aliphatic sulfonate ABC transporter permease"/>
    <property type="match status" value="1"/>
</dbReference>
<keyword evidence="4" id="KW-1003">Cell membrane</keyword>
<feature type="transmembrane region" description="Helical" evidence="9">
    <location>
        <begin position="219"/>
        <end position="239"/>
    </location>
</feature>
<dbReference type="PANTHER" id="PTHR30151:SF0">
    <property type="entry name" value="ABC TRANSPORTER PERMEASE PROTEIN MJ0413-RELATED"/>
    <property type="match status" value="1"/>
</dbReference>
<dbReference type="Gene3D" id="1.10.3720.10">
    <property type="entry name" value="MetI-like"/>
    <property type="match status" value="1"/>
</dbReference>
<dbReference type="STRING" id="870908.SAMN04488044_2951"/>
<dbReference type="OrthoDB" id="9807047at2"/>
<gene>
    <name evidence="11" type="ORF">SAMN04488044_2951</name>
</gene>
<feature type="transmembrane region" description="Helical" evidence="9">
    <location>
        <begin position="12"/>
        <end position="29"/>
    </location>
</feature>
<evidence type="ECO:0000256" key="2">
    <source>
        <dbReference type="ARBA" id="ARBA00009306"/>
    </source>
</evidence>
<keyword evidence="6 9" id="KW-1133">Transmembrane helix</keyword>
<accession>A0A1M5UTF3</accession>
<evidence type="ECO:0000256" key="8">
    <source>
        <dbReference type="ARBA" id="ARBA00056719"/>
    </source>
</evidence>
<evidence type="ECO:0000313" key="11">
    <source>
        <dbReference type="EMBL" id="SHH66214.1"/>
    </source>
</evidence>
<keyword evidence="12" id="KW-1185">Reference proteome</keyword>
<dbReference type="InterPro" id="IPR035906">
    <property type="entry name" value="MetI-like_sf"/>
</dbReference>
<dbReference type="Pfam" id="PF00528">
    <property type="entry name" value="BPD_transp_1"/>
    <property type="match status" value="1"/>
</dbReference>
<dbReference type="CDD" id="cd06261">
    <property type="entry name" value="TM_PBP2"/>
    <property type="match status" value="1"/>
</dbReference>
<evidence type="ECO:0000256" key="4">
    <source>
        <dbReference type="ARBA" id="ARBA00022475"/>
    </source>
</evidence>
<evidence type="ECO:0000256" key="3">
    <source>
        <dbReference type="ARBA" id="ARBA00022448"/>
    </source>
</evidence>
<name>A0A1M5UTF3_9RHOB</name>
<feature type="transmembrane region" description="Helical" evidence="9">
    <location>
        <begin position="129"/>
        <end position="148"/>
    </location>
</feature>
<feature type="domain" description="ABC transmembrane type-1" evidence="10">
    <location>
        <begin position="59"/>
        <end position="240"/>
    </location>
</feature>
<evidence type="ECO:0000256" key="5">
    <source>
        <dbReference type="ARBA" id="ARBA00022692"/>
    </source>
</evidence>
<dbReference type="PROSITE" id="PS50928">
    <property type="entry name" value="ABC_TM1"/>
    <property type="match status" value="1"/>
</dbReference>
<feature type="transmembrane region" description="Helical" evidence="9">
    <location>
        <begin position="169"/>
        <end position="199"/>
    </location>
</feature>
<comment type="subcellular location">
    <subcellularLocation>
        <location evidence="1 9">Cell membrane</location>
        <topology evidence="1 9">Multi-pass membrane protein</topology>
    </subcellularLocation>
</comment>
<dbReference type="InterPro" id="IPR000515">
    <property type="entry name" value="MetI-like"/>
</dbReference>
<evidence type="ECO:0000256" key="9">
    <source>
        <dbReference type="RuleBase" id="RU363032"/>
    </source>
</evidence>
<evidence type="ECO:0000313" key="12">
    <source>
        <dbReference type="Proteomes" id="UP000184211"/>
    </source>
</evidence>
<dbReference type="SUPFAM" id="SSF161098">
    <property type="entry name" value="MetI-like"/>
    <property type="match status" value="1"/>
</dbReference>
<keyword evidence="3 9" id="KW-0813">Transport</keyword>
<reference evidence="12" key="1">
    <citation type="submission" date="2016-11" db="EMBL/GenBank/DDBJ databases">
        <authorList>
            <person name="Varghese N."/>
            <person name="Submissions S."/>
        </authorList>
    </citation>
    <scope>NUCLEOTIDE SEQUENCE [LARGE SCALE GENOMIC DNA]</scope>
    <source>
        <strain evidence="12">DSM 28223</strain>
    </source>
</reference>
<evidence type="ECO:0000256" key="1">
    <source>
        <dbReference type="ARBA" id="ARBA00004651"/>
    </source>
</evidence>
<evidence type="ECO:0000259" key="10">
    <source>
        <dbReference type="PROSITE" id="PS50928"/>
    </source>
</evidence>
<keyword evidence="7 9" id="KW-0472">Membrane</keyword>
<evidence type="ECO:0000256" key="7">
    <source>
        <dbReference type="ARBA" id="ARBA00023136"/>
    </source>
</evidence>
<protein>
    <submittedName>
        <fullName evidence="11">NitT/TauT family transport system permease protein</fullName>
    </submittedName>
</protein>
<keyword evidence="5 9" id="KW-0812">Transmembrane</keyword>
<evidence type="ECO:0000256" key="6">
    <source>
        <dbReference type="ARBA" id="ARBA00022989"/>
    </source>
</evidence>
<organism evidence="11 12">
    <name type="scientific">Cognatishimia maritima</name>
    <dbReference type="NCBI Taxonomy" id="870908"/>
    <lineage>
        <taxon>Bacteria</taxon>
        <taxon>Pseudomonadati</taxon>
        <taxon>Pseudomonadota</taxon>
        <taxon>Alphaproteobacteria</taxon>
        <taxon>Rhodobacterales</taxon>
        <taxon>Paracoccaceae</taxon>
        <taxon>Cognatishimia</taxon>
    </lineage>
</organism>
<dbReference type="Proteomes" id="UP000184211">
    <property type="component" value="Unassembled WGS sequence"/>
</dbReference>
<dbReference type="GO" id="GO:0042918">
    <property type="term" value="P:alkanesulfonate transmembrane transport"/>
    <property type="evidence" value="ECO:0007669"/>
    <property type="project" value="UniProtKB-ARBA"/>
</dbReference>
<proteinExistence type="inferred from homology"/>
<dbReference type="EMBL" id="FQWM01000007">
    <property type="protein sequence ID" value="SHH66214.1"/>
    <property type="molecule type" value="Genomic_DNA"/>
</dbReference>
<dbReference type="PANTHER" id="PTHR30151">
    <property type="entry name" value="ALKANE SULFONATE ABC TRANSPORTER-RELATED, MEMBRANE SUBUNIT"/>
    <property type="match status" value="1"/>
</dbReference>
<feature type="transmembrane region" description="Helical" evidence="9">
    <location>
        <begin position="67"/>
        <end position="91"/>
    </location>
</feature>
<dbReference type="AlphaFoldDB" id="A0A1M5UTF3"/>
<dbReference type="GO" id="GO:0005886">
    <property type="term" value="C:plasma membrane"/>
    <property type="evidence" value="ECO:0007669"/>
    <property type="project" value="UniProtKB-SubCell"/>
</dbReference>
<feature type="transmembrane region" description="Helical" evidence="9">
    <location>
        <begin position="103"/>
        <end position="123"/>
    </location>
</feature>
<comment type="similarity">
    <text evidence="2 9">Belongs to the binding-protein-dependent transport system permease family.</text>
</comment>
<sequence>MNVLDTLTSRRLWLGVLSVAVCFAAYIWVTNRPDNNPALLPPISDIVKSFFVNIESGSLHTALGASLFRIFMGFFIGTTMALIVGCLVGWYKTIEFLVDPLIEALRPIPPLAYIPIIIIWFGIEEFSRVLIISIACFMVCVVNVIAGMKNVPQVYVDAASTMGASRFQVFRTVAVPAATPFIITGYRIALGAAWTTLVASELLAAQNGLGFLLQEGRRYFLTDQVMMVIVIIGACAFLMDRAFRRIQAYLMQWSEARE</sequence>